<dbReference type="Gene3D" id="3.40.50.300">
    <property type="entry name" value="P-loop containing nucleotide triphosphate hydrolases"/>
    <property type="match status" value="1"/>
</dbReference>
<feature type="transmembrane region" description="Helical" evidence="9">
    <location>
        <begin position="765"/>
        <end position="783"/>
    </location>
</feature>
<dbReference type="InterPro" id="IPR003439">
    <property type="entry name" value="ABC_transporter-like_ATP-bd"/>
</dbReference>
<dbReference type="PANTHER" id="PTHR48041:SF1">
    <property type="entry name" value="ABC TRANSPORTER G FAMILY MEMBER 24"/>
    <property type="match status" value="1"/>
</dbReference>
<gene>
    <name evidence="11" type="ORF">Acr_00g0025930</name>
</gene>
<feature type="domain" description="ABC transporter" evidence="10">
    <location>
        <begin position="284"/>
        <end position="601"/>
    </location>
</feature>
<dbReference type="InterPro" id="IPR003593">
    <property type="entry name" value="AAA+_ATPase"/>
</dbReference>
<proteinExistence type="predicted"/>
<dbReference type="EMBL" id="BJWL01000176">
    <property type="protein sequence ID" value="GFS33037.1"/>
    <property type="molecule type" value="Genomic_DNA"/>
</dbReference>
<dbReference type="GO" id="GO:0016887">
    <property type="term" value="F:ATP hydrolysis activity"/>
    <property type="evidence" value="ECO:0007669"/>
    <property type="project" value="InterPro"/>
</dbReference>
<evidence type="ECO:0000256" key="8">
    <source>
        <dbReference type="SAM" id="MobiDB-lite"/>
    </source>
</evidence>
<keyword evidence="3 9" id="KW-0812">Transmembrane</keyword>
<dbReference type="InterPro" id="IPR050352">
    <property type="entry name" value="ABCG_transporters"/>
</dbReference>
<evidence type="ECO:0000256" key="9">
    <source>
        <dbReference type="SAM" id="Phobius"/>
    </source>
</evidence>
<dbReference type="Pfam" id="PF00005">
    <property type="entry name" value="ABC_tran"/>
    <property type="match status" value="1"/>
</dbReference>
<evidence type="ECO:0000256" key="5">
    <source>
        <dbReference type="ARBA" id="ARBA00022840"/>
    </source>
</evidence>
<feature type="compositionally biased region" description="Low complexity" evidence="8">
    <location>
        <begin position="24"/>
        <end position="65"/>
    </location>
</feature>
<feature type="transmembrane region" description="Helical" evidence="9">
    <location>
        <begin position="868"/>
        <end position="886"/>
    </location>
</feature>
<dbReference type="PROSITE" id="PS00211">
    <property type="entry name" value="ABC_TRANSPORTER_1"/>
    <property type="match status" value="1"/>
</dbReference>
<evidence type="ECO:0000256" key="1">
    <source>
        <dbReference type="ARBA" id="ARBA00004141"/>
    </source>
</evidence>
<evidence type="ECO:0000313" key="11">
    <source>
        <dbReference type="EMBL" id="GFS33037.1"/>
    </source>
</evidence>
<dbReference type="GO" id="GO:0140359">
    <property type="term" value="F:ABC-type transporter activity"/>
    <property type="evidence" value="ECO:0007669"/>
    <property type="project" value="InterPro"/>
</dbReference>
<dbReference type="GO" id="GO:0016020">
    <property type="term" value="C:membrane"/>
    <property type="evidence" value="ECO:0007669"/>
    <property type="project" value="UniProtKB-SubCell"/>
</dbReference>
<dbReference type="SMART" id="SM00382">
    <property type="entry name" value="AAA"/>
    <property type="match status" value="1"/>
</dbReference>
<dbReference type="GO" id="GO:0005524">
    <property type="term" value="F:ATP binding"/>
    <property type="evidence" value="ECO:0007669"/>
    <property type="project" value="UniProtKB-KW"/>
</dbReference>
<sequence length="957" mass="105250">MRRGPAYWPLPCCYVRYTSYSPKSSTTATTAAKSTTRRCSASSPRSSTAASRTSPPPYSAARSPTMPASASRIRCPLYSLVRSGGMSQTELKGIFHDDCVQQQKQSYTSAIFISGGSGSANYLNPNKNCNLTSWLPGCEPGWACSVGPDVEVDLKNSKDIPASEVEIWKHVVGLGVYGACPLGSYCPLATLNKASGTCEPYRYQLPLGQPNHTCGGANIWADVACFKLTSCNPNTANQNIHAYGIMLIVALSALLLIIYNCSDQVLSVRERRYAKSREKAARSVREKTQARERWISAKDAAKKHAVGLQMPGRITAVMGPSGAGKTTFLSALAGKTVGCKMTGSILINGKAESMHSYRKIIGFVPQDDIVHGNLTVEENLWFTARCRANLLAMALCGLWKSQGRDSLWWGNWKVLSHAIGYGGWKPQIVSHCMERRDLCTMEVRSVQGPFPRKLGGKEAACLPCGHLLKPDKVLIVERVIESLGLQAVRDSLVGTVEKRGISGGQRKRVNVGLELVMEPSLLILDEPTSGLDSSSSQLLLRALRRESLEGVNICMVVHQPSYTLFKMFDDLILLAKGGLTVYHGPVKKVEEYFADLGINVPERVNPPDHFIDVLEDIVKLSTSSGVSCRELPVRWMLHKGYPVPPDMQQISDGLARSSVEVNLGNQINYSHAGTGEQSFAGEIWQDVMCNVELQRDIIRHNFLRSRDLSNRRTTGVFMQYKHFVGRLGKQRLREAKIQAVDFLILLLAGACLGSIAKASEQEFGAPGYTCTIIAISLLCKIAALRSFSLDKLQYWRESASGISSLAHFLAKGTIDHFNTVIKPAMYLSMFYFFSNPRSSFAENYIVLLCLVYCVTGIGYTLAIFLEPGPPQLCAVLIPVVLTLIATQTGQSEFIRDLGNFCYLKWALEAFVVANSERRHQSCHSFHRHGHLPKEEVSSSHLYAIVFQSAKVEAQCST</sequence>
<feature type="region of interest" description="Disordered" evidence="8">
    <location>
        <begin position="24"/>
        <end position="67"/>
    </location>
</feature>
<organism evidence="11 12">
    <name type="scientific">Actinidia rufa</name>
    <dbReference type="NCBI Taxonomy" id="165716"/>
    <lineage>
        <taxon>Eukaryota</taxon>
        <taxon>Viridiplantae</taxon>
        <taxon>Streptophyta</taxon>
        <taxon>Embryophyta</taxon>
        <taxon>Tracheophyta</taxon>
        <taxon>Spermatophyta</taxon>
        <taxon>Magnoliopsida</taxon>
        <taxon>eudicotyledons</taxon>
        <taxon>Gunneridae</taxon>
        <taxon>Pentapetalae</taxon>
        <taxon>asterids</taxon>
        <taxon>Ericales</taxon>
        <taxon>Actinidiaceae</taxon>
        <taxon>Actinidia</taxon>
    </lineage>
</organism>
<evidence type="ECO:0000259" key="10">
    <source>
        <dbReference type="PROSITE" id="PS50893"/>
    </source>
</evidence>
<dbReference type="OrthoDB" id="66620at2759"/>
<evidence type="ECO:0000256" key="3">
    <source>
        <dbReference type="ARBA" id="ARBA00022692"/>
    </source>
</evidence>
<dbReference type="Pfam" id="PF19055">
    <property type="entry name" value="ABC2_membrane_7"/>
    <property type="match status" value="1"/>
</dbReference>
<evidence type="ECO:0000256" key="4">
    <source>
        <dbReference type="ARBA" id="ARBA00022741"/>
    </source>
</evidence>
<dbReference type="PANTHER" id="PTHR48041">
    <property type="entry name" value="ABC TRANSPORTER G FAMILY MEMBER 28"/>
    <property type="match status" value="1"/>
</dbReference>
<reference evidence="12" key="1">
    <citation type="submission" date="2019-07" db="EMBL/GenBank/DDBJ databases">
        <title>De Novo Assembly of kiwifruit Actinidia rufa.</title>
        <authorList>
            <person name="Sugita-Konishi S."/>
            <person name="Sato K."/>
            <person name="Mori E."/>
            <person name="Abe Y."/>
            <person name="Kisaki G."/>
            <person name="Hamano K."/>
            <person name="Suezawa K."/>
            <person name="Otani M."/>
            <person name="Fukuda T."/>
            <person name="Manabe T."/>
            <person name="Gomi K."/>
            <person name="Tabuchi M."/>
            <person name="Akimitsu K."/>
            <person name="Kataoka I."/>
        </authorList>
    </citation>
    <scope>NUCLEOTIDE SEQUENCE [LARGE SCALE GENOMIC DNA]</scope>
    <source>
        <strain evidence="12">cv. Fuchu</strain>
    </source>
</reference>
<keyword evidence="5" id="KW-0067">ATP-binding</keyword>
<name>A0A7J0DFE3_9ERIC</name>
<comment type="subcellular location">
    <subcellularLocation>
        <location evidence="1">Membrane</location>
        <topology evidence="1">Multi-pass membrane protein</topology>
    </subcellularLocation>
</comment>
<dbReference type="SUPFAM" id="SSF52540">
    <property type="entry name" value="P-loop containing nucleoside triphosphate hydrolases"/>
    <property type="match status" value="1"/>
</dbReference>
<evidence type="ECO:0000256" key="7">
    <source>
        <dbReference type="ARBA" id="ARBA00023136"/>
    </source>
</evidence>
<dbReference type="InterPro" id="IPR027417">
    <property type="entry name" value="P-loop_NTPase"/>
</dbReference>
<comment type="caution">
    <text evidence="11">The sequence shown here is derived from an EMBL/GenBank/DDBJ whole genome shotgun (WGS) entry which is preliminary data.</text>
</comment>
<dbReference type="AlphaFoldDB" id="A0A7J0DFE3"/>
<feature type="transmembrane region" description="Helical" evidence="9">
    <location>
        <begin position="844"/>
        <end position="862"/>
    </location>
</feature>
<keyword evidence="6 9" id="KW-1133">Transmembrane helix</keyword>
<dbReference type="Proteomes" id="UP000585474">
    <property type="component" value="Unassembled WGS sequence"/>
</dbReference>
<keyword evidence="2" id="KW-0813">Transport</keyword>
<dbReference type="InterPro" id="IPR043926">
    <property type="entry name" value="ABCG_dom"/>
</dbReference>
<keyword evidence="12" id="KW-1185">Reference proteome</keyword>
<keyword evidence="7 9" id="KW-0472">Membrane</keyword>
<protein>
    <submittedName>
        <fullName evidence="11">P-loop containing nucleoside triphosphate hydrolases superfamily protein</fullName>
    </submittedName>
</protein>
<dbReference type="PROSITE" id="PS50893">
    <property type="entry name" value="ABC_TRANSPORTER_2"/>
    <property type="match status" value="1"/>
</dbReference>
<accession>A0A7J0DFE3</accession>
<keyword evidence="4" id="KW-0547">Nucleotide-binding</keyword>
<evidence type="ECO:0000313" key="12">
    <source>
        <dbReference type="Proteomes" id="UP000585474"/>
    </source>
</evidence>
<evidence type="ECO:0000256" key="2">
    <source>
        <dbReference type="ARBA" id="ARBA00022448"/>
    </source>
</evidence>
<feature type="transmembrane region" description="Helical" evidence="9">
    <location>
        <begin position="739"/>
        <end position="759"/>
    </location>
</feature>
<dbReference type="InterPro" id="IPR017871">
    <property type="entry name" value="ABC_transporter-like_CS"/>
</dbReference>
<evidence type="ECO:0000256" key="6">
    <source>
        <dbReference type="ARBA" id="ARBA00022989"/>
    </source>
</evidence>
<keyword evidence="11" id="KW-0378">Hydrolase</keyword>